<reference evidence="1" key="1">
    <citation type="submission" date="2023-07" db="EMBL/GenBank/DDBJ databases">
        <title>Genome content predicts the carbon catabolic preferences of heterotrophic bacteria.</title>
        <authorList>
            <person name="Gralka M."/>
        </authorList>
    </citation>
    <scope>NUCLEOTIDE SEQUENCE</scope>
    <source>
        <strain evidence="1">4G09</strain>
    </source>
</reference>
<gene>
    <name evidence="1" type="ORF">Q8W34_07560</name>
</gene>
<dbReference type="Proteomes" id="UP001177212">
    <property type="component" value="Unassembled WGS sequence"/>
</dbReference>
<dbReference type="EMBL" id="JAUYVT010000004">
    <property type="protein sequence ID" value="MDP2564487.1"/>
    <property type="molecule type" value="Genomic_DNA"/>
</dbReference>
<evidence type="ECO:0000313" key="1">
    <source>
        <dbReference type="EMBL" id="MDP2564487.1"/>
    </source>
</evidence>
<dbReference type="RefSeq" id="WP_305471764.1">
    <property type="nucleotide sequence ID" value="NZ_JAUYVT010000004.1"/>
</dbReference>
<name>A0ABT9FCI1_9GAMM</name>
<proteinExistence type="predicted"/>
<organism evidence="1 2">
    <name type="scientific">Pseudoalteromonas marina</name>
    <dbReference type="NCBI Taxonomy" id="267375"/>
    <lineage>
        <taxon>Bacteria</taxon>
        <taxon>Pseudomonadati</taxon>
        <taxon>Pseudomonadota</taxon>
        <taxon>Gammaproteobacteria</taxon>
        <taxon>Alteromonadales</taxon>
        <taxon>Pseudoalteromonadaceae</taxon>
        <taxon>Pseudoalteromonas</taxon>
    </lineage>
</organism>
<protein>
    <submittedName>
        <fullName evidence="1">Uncharacterized protein</fullName>
    </submittedName>
</protein>
<evidence type="ECO:0000313" key="2">
    <source>
        <dbReference type="Proteomes" id="UP001177212"/>
    </source>
</evidence>
<accession>A0ABT9FCI1</accession>
<sequence length="111" mass="12234">MKNVNFLVTRDMELSFYLELAKNQALGVEHMLFLVDLGLDEVSYALIARGDVPGFIQYRMACNGSVNVCRVLAGETKVKAVLHLLARSGDDEVRKEVKGNGFASSVTLKDI</sequence>
<comment type="caution">
    <text evidence="1">The sequence shown here is derived from an EMBL/GenBank/DDBJ whole genome shotgun (WGS) entry which is preliminary data.</text>
</comment>
<keyword evidence="2" id="KW-1185">Reference proteome</keyword>